<evidence type="ECO:0000256" key="1">
    <source>
        <dbReference type="ARBA" id="ARBA00004196"/>
    </source>
</evidence>
<sequence>MKNAMRKISGLVSVLLLLTNQPAMAQDVELMPPPPLDPAQVRGVMEKAVNGFIRPGYDHFRQSADRLEGSMKAFCASPSQTTDEAAKAAFADTVASWSTIEIVRVGPVIEQNRFERVLYYPDKKGLGLKQVQRYLSEKDESVTSADGLKGKSVAAQGLGALEFVLYGTGAEELLDKKGDFRCRFGAAIAGNIANVAAELSDSWNAPDGAQKNWTQPGADNPVFRDEREALVALLGILVHGSEAIRDQRIETFYKGPDKAKFPRTAIYWRSGLTWKSISANIKAVQTLLHTADMVELVPPDQRSIVNSIDFIAKSMIRVAGTIDTDVQKALDQDDQRAKVDYLLLNGKDLIYRLNDQYGGAIGLSSGFSFADGD</sequence>
<dbReference type="Proteomes" id="UP000191988">
    <property type="component" value="Unassembled WGS sequence"/>
</dbReference>
<dbReference type="AlphaFoldDB" id="A0A1S7QIJ0"/>
<evidence type="ECO:0000313" key="6">
    <source>
        <dbReference type="Proteomes" id="UP000191988"/>
    </source>
</evidence>
<organism evidence="5 6">
    <name type="scientific">Agrobacterium tomkonis CFBP 6623</name>
    <dbReference type="NCBI Taxonomy" id="1183432"/>
    <lineage>
        <taxon>Bacteria</taxon>
        <taxon>Pseudomonadati</taxon>
        <taxon>Pseudomonadota</taxon>
        <taxon>Alphaproteobacteria</taxon>
        <taxon>Hyphomicrobiales</taxon>
        <taxon>Rhizobiaceae</taxon>
        <taxon>Rhizobium/Agrobacterium group</taxon>
        <taxon>Agrobacterium</taxon>
        <taxon>Agrobacterium tumefaciens complex</taxon>
    </lineage>
</organism>
<dbReference type="Gene3D" id="1.20.1420.20">
    <property type="entry name" value="M75 peptidase, HXXE motif"/>
    <property type="match status" value="1"/>
</dbReference>
<dbReference type="InterPro" id="IPR018976">
    <property type="entry name" value="Imelysin-like"/>
</dbReference>
<evidence type="ECO:0000256" key="3">
    <source>
        <dbReference type="SAM" id="SignalP"/>
    </source>
</evidence>
<dbReference type="Pfam" id="PF09375">
    <property type="entry name" value="Peptidase_M75"/>
    <property type="match status" value="1"/>
</dbReference>
<dbReference type="RefSeq" id="WP_046799262.1">
    <property type="nucleotide sequence ID" value="NZ_LT009723.1"/>
</dbReference>
<accession>A0A1S7QIJ0</accession>
<gene>
    <name evidence="5" type="ORF">AGR3A_Cc430045</name>
</gene>
<keyword evidence="6" id="KW-1185">Reference proteome</keyword>
<reference evidence="6" key="1">
    <citation type="submission" date="2016-01" db="EMBL/GenBank/DDBJ databases">
        <authorList>
            <person name="Regsiter A."/>
            <person name="william w."/>
        </authorList>
    </citation>
    <scope>NUCLEOTIDE SEQUENCE [LARGE SCALE GENOMIC DNA]</scope>
    <source>
        <strain evidence="6">CFBP 6623</strain>
    </source>
</reference>
<evidence type="ECO:0000259" key="4">
    <source>
        <dbReference type="Pfam" id="PF09375"/>
    </source>
</evidence>
<keyword evidence="2 3" id="KW-0732">Signal</keyword>
<comment type="subcellular location">
    <subcellularLocation>
        <location evidence="1">Cell envelope</location>
    </subcellularLocation>
</comment>
<dbReference type="CDD" id="cd14659">
    <property type="entry name" value="Imelysin-like_IPPA"/>
    <property type="match status" value="1"/>
</dbReference>
<dbReference type="GO" id="GO:0030313">
    <property type="term" value="C:cell envelope"/>
    <property type="evidence" value="ECO:0007669"/>
    <property type="project" value="UniProtKB-SubCell"/>
</dbReference>
<evidence type="ECO:0000313" key="5">
    <source>
        <dbReference type="EMBL" id="CUX37073.1"/>
    </source>
</evidence>
<feature type="signal peptide" evidence="3">
    <location>
        <begin position="1"/>
        <end position="25"/>
    </location>
</feature>
<proteinExistence type="predicted"/>
<protein>
    <recommendedName>
        <fullName evidence="4">Imelysin-like domain-containing protein</fullName>
    </recommendedName>
</protein>
<name>A0A1S7QIJ0_9HYPH</name>
<dbReference type="STRING" id="1183432.AGR3A_Cc430045"/>
<feature type="domain" description="Imelysin-like" evidence="4">
    <location>
        <begin position="53"/>
        <end position="351"/>
    </location>
</feature>
<feature type="chain" id="PRO_5010526215" description="Imelysin-like domain-containing protein" evidence="3">
    <location>
        <begin position="26"/>
        <end position="373"/>
    </location>
</feature>
<dbReference type="InterPro" id="IPR034984">
    <property type="entry name" value="Imelysin-like_IPPA"/>
</dbReference>
<dbReference type="EMBL" id="FBWK01000038">
    <property type="protein sequence ID" value="CUX37073.1"/>
    <property type="molecule type" value="Genomic_DNA"/>
</dbReference>
<evidence type="ECO:0000256" key="2">
    <source>
        <dbReference type="ARBA" id="ARBA00022729"/>
    </source>
</evidence>
<dbReference type="InterPro" id="IPR038352">
    <property type="entry name" value="Imelysin_sf"/>
</dbReference>